<dbReference type="CDD" id="cd01948">
    <property type="entry name" value="EAL"/>
    <property type="match status" value="1"/>
</dbReference>
<name>H9UID8_SPIAZ</name>
<dbReference type="HOGENOM" id="CLU_015702_0_1_12"/>
<dbReference type="Gene3D" id="3.20.20.450">
    <property type="entry name" value="EAL domain"/>
    <property type="match status" value="1"/>
</dbReference>
<dbReference type="SUPFAM" id="SSF141868">
    <property type="entry name" value="EAL domain-like"/>
    <property type="match status" value="1"/>
</dbReference>
<dbReference type="Gene3D" id="3.30.450.20">
    <property type="entry name" value="PAS domain"/>
    <property type="match status" value="1"/>
</dbReference>
<dbReference type="PANTHER" id="PTHR33121">
    <property type="entry name" value="CYCLIC DI-GMP PHOSPHODIESTERASE PDEF"/>
    <property type="match status" value="1"/>
</dbReference>
<gene>
    <name evidence="2" type="ordered locus">Spiaf_1202</name>
</gene>
<feature type="domain" description="EAL" evidence="1">
    <location>
        <begin position="3"/>
        <end position="256"/>
    </location>
</feature>
<keyword evidence="3" id="KW-1185">Reference proteome</keyword>
<dbReference type="SUPFAM" id="SSF103190">
    <property type="entry name" value="Sensory domain-like"/>
    <property type="match status" value="1"/>
</dbReference>
<dbReference type="Proteomes" id="UP000007383">
    <property type="component" value="Chromosome"/>
</dbReference>
<reference evidence="3" key="1">
    <citation type="journal article" date="2013" name="Stand. Genomic Sci.">
        <title>Complete genome sequence of the halophilic bacterium Spirochaeta africana type strain (Z-7692(T)) from the alkaline Lake Magadi in the East African Rift.</title>
        <authorList>
            <person name="Liolos K."/>
            <person name="Abt B."/>
            <person name="Scheuner C."/>
            <person name="Teshima H."/>
            <person name="Held B."/>
            <person name="Lapidus A."/>
            <person name="Nolan M."/>
            <person name="Lucas S."/>
            <person name="Deshpande S."/>
            <person name="Cheng J.F."/>
            <person name="Tapia R."/>
            <person name="Goodwin L.A."/>
            <person name="Pitluck S."/>
            <person name="Pagani I."/>
            <person name="Ivanova N."/>
            <person name="Mavromatis K."/>
            <person name="Mikhailova N."/>
            <person name="Huntemann M."/>
            <person name="Pati A."/>
            <person name="Chen A."/>
            <person name="Palaniappan K."/>
            <person name="Land M."/>
            <person name="Rohde M."/>
            <person name="Tindall B.J."/>
            <person name="Detter J.C."/>
            <person name="Goker M."/>
            <person name="Bristow J."/>
            <person name="Eisen J.A."/>
            <person name="Markowitz V."/>
            <person name="Hugenholtz P."/>
            <person name="Woyke T."/>
            <person name="Klenk H.P."/>
            <person name="Kyrpides N.C."/>
        </authorList>
    </citation>
    <scope>NUCLEOTIDE SEQUENCE</scope>
    <source>
        <strain evidence="3">ATCC 700263 / DSM 8902 / Z-7692</strain>
    </source>
</reference>
<dbReference type="CDD" id="cd18773">
    <property type="entry name" value="PDC1_HK_sensor"/>
    <property type="match status" value="1"/>
</dbReference>
<protein>
    <submittedName>
        <fullName evidence="2">EAL domain-containing protein</fullName>
    </submittedName>
</protein>
<proteinExistence type="predicted"/>
<dbReference type="InterPro" id="IPR035919">
    <property type="entry name" value="EAL_sf"/>
</dbReference>
<dbReference type="GO" id="GO:0071111">
    <property type="term" value="F:cyclic-guanylate-specific phosphodiesterase activity"/>
    <property type="evidence" value="ECO:0007669"/>
    <property type="project" value="InterPro"/>
</dbReference>
<dbReference type="PROSITE" id="PS50883">
    <property type="entry name" value="EAL"/>
    <property type="match status" value="1"/>
</dbReference>
<dbReference type="AlphaFoldDB" id="H9UID8"/>
<dbReference type="InterPro" id="IPR001633">
    <property type="entry name" value="EAL_dom"/>
</dbReference>
<accession>H9UID8</accession>
<dbReference type="InterPro" id="IPR050706">
    <property type="entry name" value="Cyclic-di-GMP_PDE-like"/>
</dbReference>
<dbReference type="InterPro" id="IPR029151">
    <property type="entry name" value="Sensor-like_sf"/>
</dbReference>
<dbReference type="STRING" id="889378.Spiaf_1202"/>
<dbReference type="eggNOG" id="COG2200">
    <property type="taxonomic scope" value="Bacteria"/>
</dbReference>
<dbReference type="SMART" id="SM00052">
    <property type="entry name" value="EAL"/>
    <property type="match status" value="1"/>
</dbReference>
<organism evidence="2 3">
    <name type="scientific">Spirochaeta africana (strain ATCC 700263 / DSM 8902 / Z-7692)</name>
    <dbReference type="NCBI Taxonomy" id="889378"/>
    <lineage>
        <taxon>Bacteria</taxon>
        <taxon>Pseudomonadati</taxon>
        <taxon>Spirochaetota</taxon>
        <taxon>Spirochaetia</taxon>
        <taxon>Spirochaetales</taxon>
        <taxon>Spirochaetaceae</taxon>
        <taxon>Spirochaeta</taxon>
    </lineage>
</organism>
<dbReference type="Pfam" id="PF00563">
    <property type="entry name" value="EAL"/>
    <property type="match status" value="1"/>
</dbReference>
<dbReference type="PATRIC" id="fig|889378.3.peg.1203"/>
<dbReference type="PANTHER" id="PTHR33121:SF76">
    <property type="entry name" value="SIGNALING PROTEIN"/>
    <property type="match status" value="1"/>
</dbReference>
<dbReference type="KEGG" id="sfc:Spiaf_1202"/>
<sequence>MPSSLNTEQIYSLLGISKLKTVYHPIVSLAEQKIFGLEALSRGLQPDCNEVPPLQLFAAANQQGLSLELDRLCRSTALHHTKPHIENDEIPLLFINLDLSHLQQPRNATGYLLQQVQSAGIPPHRIAIELVESKVANASLLKAFVQTYRHAGFLIVLDDFGADHSNLDRILLVRPDILKIDRNLIAGIQEDHYRQAVVQSIITLAHRIGSLVLAEGVETLPEVQTCSRLGIDLFQGYYFAYPHENPCSQSDETIQLLHQCFTRIADGHRRSTRAETLSRSVMRSTAERVARQLAVDSITEYERTLRAELQNVSGIECAYCLDLDGTQISSTVQLHANPPRHPVFAPAEKGFNHKLKPYFAQLRKHHFDVSDTYISCASGQPCTTASLHFTTSDGNKRILCIDYHQREQSISGKKKGSP</sequence>
<evidence type="ECO:0000313" key="3">
    <source>
        <dbReference type="Proteomes" id="UP000007383"/>
    </source>
</evidence>
<evidence type="ECO:0000259" key="1">
    <source>
        <dbReference type="PROSITE" id="PS50883"/>
    </source>
</evidence>
<dbReference type="EMBL" id="CP003282">
    <property type="protein sequence ID" value="AFG37281.1"/>
    <property type="molecule type" value="Genomic_DNA"/>
</dbReference>
<evidence type="ECO:0000313" key="2">
    <source>
        <dbReference type="EMBL" id="AFG37281.1"/>
    </source>
</evidence>